<comment type="subcellular location">
    <subcellularLocation>
        <location evidence="1">Cell membrane</location>
        <topology evidence="1">Lipid-anchor</topology>
        <topology evidence="1">GPI-anchor</topology>
    </subcellularLocation>
</comment>
<feature type="region of interest" description="Disordered" evidence="9">
    <location>
        <begin position="126"/>
        <end position="204"/>
    </location>
</feature>
<feature type="chain" id="PRO_5026789114" evidence="10">
    <location>
        <begin position="25"/>
        <end position="227"/>
    </location>
</feature>
<sequence length="227" mass="22921">MAMSIIPSLALFTICIAAVAVAGATSPSPAPSATDCSAVVYQMMPCVEYFTIGSTKSNASTDCCKVVKDVMKSKADCMCDALKQNGRMGIQLNRTRALGLPATCGSPTSLADCTIAVSPVMAPPPVPSAKAPKPAKRAKVPSAVPCTKPPKPAPNSTSPTHAPVSPPSPPAPPQELAPSRVPVEAPAPSDDDMGPSSEDSSASATSFTTCSSLIVLPLALLASFGAL</sequence>
<evidence type="ECO:0000313" key="13">
    <source>
        <dbReference type="RefSeq" id="XP_022939816.1"/>
    </source>
</evidence>
<dbReference type="InterPro" id="IPR043325">
    <property type="entry name" value="LTSS"/>
</dbReference>
<dbReference type="RefSeq" id="XP_022939816.1">
    <property type="nucleotide sequence ID" value="XM_023084048.1"/>
</dbReference>
<evidence type="ECO:0000256" key="6">
    <source>
        <dbReference type="ARBA" id="ARBA00023157"/>
    </source>
</evidence>
<keyword evidence="12" id="KW-1185">Reference proteome</keyword>
<dbReference type="Pfam" id="PF14368">
    <property type="entry name" value="LTP_2"/>
    <property type="match status" value="1"/>
</dbReference>
<organism evidence="12 13">
    <name type="scientific">Cucurbita moschata</name>
    <name type="common">Winter crookneck squash</name>
    <name type="synonym">Cucurbita pepo var. moschata</name>
    <dbReference type="NCBI Taxonomy" id="3662"/>
    <lineage>
        <taxon>Eukaryota</taxon>
        <taxon>Viridiplantae</taxon>
        <taxon>Streptophyta</taxon>
        <taxon>Embryophyta</taxon>
        <taxon>Tracheophyta</taxon>
        <taxon>Spermatophyta</taxon>
        <taxon>Magnoliopsida</taxon>
        <taxon>eudicotyledons</taxon>
        <taxon>Gunneridae</taxon>
        <taxon>Pentapetalae</taxon>
        <taxon>rosids</taxon>
        <taxon>fabids</taxon>
        <taxon>Cucurbitales</taxon>
        <taxon>Cucurbitaceae</taxon>
        <taxon>Cucurbiteae</taxon>
        <taxon>Cucurbita</taxon>
    </lineage>
</organism>
<feature type="domain" description="Bifunctional inhibitor/plant lipid transfer protein/seed storage helical" evidence="11">
    <location>
        <begin position="36"/>
        <end position="113"/>
    </location>
</feature>
<dbReference type="InterPro" id="IPR036312">
    <property type="entry name" value="Bifun_inhib/LTP/seed_sf"/>
</dbReference>
<evidence type="ECO:0000256" key="5">
    <source>
        <dbReference type="ARBA" id="ARBA00022729"/>
    </source>
</evidence>
<dbReference type="InterPro" id="IPR016140">
    <property type="entry name" value="Bifunc_inhib/LTP/seed_store"/>
</dbReference>
<evidence type="ECO:0000256" key="7">
    <source>
        <dbReference type="ARBA" id="ARBA00023180"/>
    </source>
</evidence>
<keyword evidence="6" id="KW-1015">Disulfide bond</keyword>
<dbReference type="PANTHER" id="PTHR33044">
    <property type="entry name" value="BIFUNCTIONAL INHIBITOR/LIPID-TRANSFER PROTEIN/SEED STORAGE 2S ALBUMIN SUPERFAMILY PROTEIN-RELATED"/>
    <property type="match status" value="1"/>
</dbReference>
<evidence type="ECO:0000313" key="12">
    <source>
        <dbReference type="Proteomes" id="UP000504609"/>
    </source>
</evidence>
<protein>
    <submittedName>
        <fullName evidence="13">Non-specific lipid-transfer protein-like protein At5g64080</fullName>
    </submittedName>
</protein>
<dbReference type="KEGG" id="cmos:111445576"/>
<gene>
    <name evidence="13" type="primary">LOC111445576</name>
</gene>
<evidence type="ECO:0000256" key="10">
    <source>
        <dbReference type="SAM" id="SignalP"/>
    </source>
</evidence>
<evidence type="ECO:0000256" key="4">
    <source>
        <dbReference type="ARBA" id="ARBA00022622"/>
    </source>
</evidence>
<evidence type="ECO:0000256" key="9">
    <source>
        <dbReference type="SAM" id="MobiDB-lite"/>
    </source>
</evidence>
<dbReference type="GeneID" id="111445576"/>
<accession>A0A6J1FGX0</accession>
<evidence type="ECO:0000259" key="11">
    <source>
        <dbReference type="SMART" id="SM00499"/>
    </source>
</evidence>
<proteinExistence type="inferred from homology"/>
<feature type="compositionally biased region" description="Pro residues" evidence="9">
    <location>
        <begin position="164"/>
        <end position="175"/>
    </location>
</feature>
<comment type="similarity">
    <text evidence="2">Belongs to the plant LTP family.</text>
</comment>
<keyword evidence="8" id="KW-0449">Lipoprotein</keyword>
<evidence type="ECO:0000256" key="3">
    <source>
        <dbReference type="ARBA" id="ARBA00022475"/>
    </source>
</evidence>
<evidence type="ECO:0000256" key="2">
    <source>
        <dbReference type="ARBA" id="ARBA00009748"/>
    </source>
</evidence>
<dbReference type="SMART" id="SM00499">
    <property type="entry name" value="AAI"/>
    <property type="match status" value="1"/>
</dbReference>
<keyword evidence="4" id="KW-0472">Membrane</keyword>
<evidence type="ECO:0000256" key="8">
    <source>
        <dbReference type="ARBA" id="ARBA00023288"/>
    </source>
</evidence>
<keyword evidence="4" id="KW-0336">GPI-anchor</keyword>
<dbReference type="Gene3D" id="1.10.110.10">
    <property type="entry name" value="Plant lipid-transfer and hydrophobic proteins"/>
    <property type="match status" value="1"/>
</dbReference>
<dbReference type="CDD" id="cd00010">
    <property type="entry name" value="AAI_LTSS"/>
    <property type="match status" value="1"/>
</dbReference>
<feature type="signal peptide" evidence="10">
    <location>
        <begin position="1"/>
        <end position="24"/>
    </location>
</feature>
<dbReference type="GO" id="GO:0098552">
    <property type="term" value="C:side of membrane"/>
    <property type="evidence" value="ECO:0007669"/>
    <property type="project" value="UniProtKB-KW"/>
</dbReference>
<evidence type="ECO:0000256" key="1">
    <source>
        <dbReference type="ARBA" id="ARBA00004609"/>
    </source>
</evidence>
<reference evidence="13" key="1">
    <citation type="submission" date="2025-08" db="UniProtKB">
        <authorList>
            <consortium name="RefSeq"/>
        </authorList>
    </citation>
    <scope>IDENTIFICATION</scope>
    <source>
        <tissue evidence="13">Young leaves</tissue>
    </source>
</reference>
<dbReference type="Proteomes" id="UP000504609">
    <property type="component" value="Unplaced"/>
</dbReference>
<dbReference type="GO" id="GO:0005886">
    <property type="term" value="C:plasma membrane"/>
    <property type="evidence" value="ECO:0007669"/>
    <property type="project" value="UniProtKB-SubCell"/>
</dbReference>
<dbReference type="AlphaFoldDB" id="A0A6J1FGX0"/>
<keyword evidence="7" id="KW-0325">Glycoprotein</keyword>
<keyword evidence="3" id="KW-1003">Cell membrane</keyword>
<name>A0A6J1FGX0_CUCMO</name>
<dbReference type="SUPFAM" id="SSF47699">
    <property type="entry name" value="Bifunctional inhibitor/lipid-transfer protein/seed storage 2S albumin"/>
    <property type="match status" value="1"/>
</dbReference>
<keyword evidence="5 10" id="KW-0732">Signal</keyword>